<reference evidence="9 10" key="1">
    <citation type="submission" date="2016-11" db="EMBL/GenBank/DDBJ databases">
        <authorList>
            <person name="Jaros S."/>
            <person name="Januszkiewicz K."/>
            <person name="Wedrychowicz H."/>
        </authorList>
    </citation>
    <scope>NUCLEOTIDE SEQUENCE [LARGE SCALE GENOMIC DNA]</scope>
    <source>
        <strain evidence="9 10">DSM 14828</strain>
    </source>
</reference>
<feature type="domain" description="RecJ OB" evidence="8">
    <location>
        <begin position="453"/>
        <end position="576"/>
    </location>
</feature>
<protein>
    <recommendedName>
        <fullName evidence="2">Single-stranded-DNA-specific exonuclease RecJ</fullName>
    </recommendedName>
</protein>
<dbReference type="Gene3D" id="3.90.1640.30">
    <property type="match status" value="1"/>
</dbReference>
<accession>A0A1M4S494</accession>
<evidence type="ECO:0000259" key="6">
    <source>
        <dbReference type="Pfam" id="PF01368"/>
    </source>
</evidence>
<dbReference type="GO" id="GO:0006310">
    <property type="term" value="P:DNA recombination"/>
    <property type="evidence" value="ECO:0007669"/>
    <property type="project" value="InterPro"/>
</dbReference>
<sequence length="578" mass="64574">MKKWILKNKKGNIDNMAADLHKSKAFCNLLINRGFDTVESASEFLYPNKNMQKPPLLMKDMEKACDLLQDKILKKKMIRIVGDYDVDGISSSYILVNGILEFGGIVDWDIPDRVNDGYGLNNRIVEGCISDGIDTIITCDNGINAFESVNLARENGISVIITDHHETIESGEVPQCEAVLNPKQKDCSYPFKSLCGAGVAYKLVEELGKRHGASQEDLEKYLQFVALATVCDIVDLQGENRFLVKKGLEILEKTSNPGLAALIEVNGLNEKKLSSYDLGFLLGPCLNAAGRLDTAKSAIKLFNSKNLDEGRKIASKLKLLNEDRKIKTEEGVLKAVDEINANLREDKVLVVYQPELHESIAGIVAGRVKEKFHLPTLVLADGEEGVKGSGRSIEAYNMFMEISKQRRLLEKFGGHPMAVGLAMKEENIQRLRESLNKEFPLGEEEILPEVKLDLFLPLRFANRGLVEEIELMQPFGKANPSPVFGDKALRFTKGRIVGSNKNVLLIELADDFLNSYKGVLFNYTNEFDIYVKDKFGESELEKFFNGGNSQIRLDIAYQANINIYNGNASLQFVIKDYK</sequence>
<evidence type="ECO:0000259" key="8">
    <source>
        <dbReference type="Pfam" id="PF17768"/>
    </source>
</evidence>
<dbReference type="InterPro" id="IPR041122">
    <property type="entry name" value="RecJ_OB"/>
</dbReference>
<feature type="domain" description="DDH" evidence="6">
    <location>
        <begin position="78"/>
        <end position="229"/>
    </location>
</feature>
<evidence type="ECO:0000313" key="10">
    <source>
        <dbReference type="Proteomes" id="UP000184251"/>
    </source>
</evidence>
<keyword evidence="3" id="KW-0540">Nuclease</keyword>
<evidence type="ECO:0000259" key="7">
    <source>
        <dbReference type="Pfam" id="PF02272"/>
    </source>
</evidence>
<dbReference type="PANTHER" id="PTHR30255:SF2">
    <property type="entry name" value="SINGLE-STRANDED-DNA-SPECIFIC EXONUCLEASE RECJ"/>
    <property type="match status" value="1"/>
</dbReference>
<dbReference type="GO" id="GO:0008409">
    <property type="term" value="F:5'-3' exonuclease activity"/>
    <property type="evidence" value="ECO:0007669"/>
    <property type="project" value="InterPro"/>
</dbReference>
<dbReference type="GO" id="GO:0003676">
    <property type="term" value="F:nucleic acid binding"/>
    <property type="evidence" value="ECO:0007669"/>
    <property type="project" value="InterPro"/>
</dbReference>
<evidence type="ECO:0000256" key="3">
    <source>
        <dbReference type="ARBA" id="ARBA00022722"/>
    </source>
</evidence>
<dbReference type="Gene3D" id="3.10.310.30">
    <property type="match status" value="1"/>
</dbReference>
<dbReference type="RefSeq" id="WP_073269041.1">
    <property type="nucleotide sequence ID" value="NZ_FQTU01000001.1"/>
</dbReference>
<dbReference type="PANTHER" id="PTHR30255">
    <property type="entry name" value="SINGLE-STRANDED-DNA-SPECIFIC EXONUCLEASE RECJ"/>
    <property type="match status" value="1"/>
</dbReference>
<dbReference type="Proteomes" id="UP000184251">
    <property type="component" value="Unassembled WGS sequence"/>
</dbReference>
<proteinExistence type="inferred from homology"/>
<evidence type="ECO:0000313" key="9">
    <source>
        <dbReference type="EMBL" id="SHE27033.1"/>
    </source>
</evidence>
<dbReference type="InterPro" id="IPR038763">
    <property type="entry name" value="DHH_sf"/>
</dbReference>
<gene>
    <name evidence="9" type="ORF">SAMN02746064_00028</name>
</gene>
<comment type="similarity">
    <text evidence="1">Belongs to the RecJ family.</text>
</comment>
<dbReference type="OrthoDB" id="9809852at2"/>
<dbReference type="Pfam" id="PF01368">
    <property type="entry name" value="DHH"/>
    <property type="match status" value="1"/>
</dbReference>
<dbReference type="SUPFAM" id="SSF64182">
    <property type="entry name" value="DHH phosphoesterases"/>
    <property type="match status" value="1"/>
</dbReference>
<organism evidence="9 10">
    <name type="scientific">Alkalibacter saccharofermentans DSM 14828</name>
    <dbReference type="NCBI Taxonomy" id="1120975"/>
    <lineage>
        <taxon>Bacteria</taxon>
        <taxon>Bacillati</taxon>
        <taxon>Bacillota</taxon>
        <taxon>Clostridia</taxon>
        <taxon>Eubacteriales</taxon>
        <taxon>Eubacteriaceae</taxon>
        <taxon>Alkalibacter</taxon>
    </lineage>
</organism>
<evidence type="ECO:0000256" key="4">
    <source>
        <dbReference type="ARBA" id="ARBA00022801"/>
    </source>
</evidence>
<dbReference type="EMBL" id="FQTU01000001">
    <property type="protein sequence ID" value="SHE27033.1"/>
    <property type="molecule type" value="Genomic_DNA"/>
</dbReference>
<dbReference type="InterPro" id="IPR001667">
    <property type="entry name" value="DDH_dom"/>
</dbReference>
<dbReference type="Pfam" id="PF02272">
    <property type="entry name" value="DHHA1"/>
    <property type="match status" value="1"/>
</dbReference>
<dbReference type="STRING" id="1120975.SAMN02746064_00028"/>
<evidence type="ECO:0000256" key="2">
    <source>
        <dbReference type="ARBA" id="ARBA00019841"/>
    </source>
</evidence>
<name>A0A1M4S494_9FIRM</name>
<dbReference type="AlphaFoldDB" id="A0A1M4S494"/>
<dbReference type="InterPro" id="IPR004610">
    <property type="entry name" value="RecJ"/>
</dbReference>
<dbReference type="InterPro" id="IPR003156">
    <property type="entry name" value="DHHA1_dom"/>
</dbReference>
<keyword evidence="10" id="KW-1185">Reference proteome</keyword>
<dbReference type="InterPro" id="IPR051673">
    <property type="entry name" value="SSDNA_exonuclease_RecJ"/>
</dbReference>
<dbReference type="Pfam" id="PF17768">
    <property type="entry name" value="RecJ_OB"/>
    <property type="match status" value="1"/>
</dbReference>
<evidence type="ECO:0000256" key="5">
    <source>
        <dbReference type="ARBA" id="ARBA00022839"/>
    </source>
</evidence>
<feature type="domain" description="DHHA1" evidence="7">
    <location>
        <begin position="346"/>
        <end position="438"/>
    </location>
</feature>
<keyword evidence="4" id="KW-0378">Hydrolase</keyword>
<dbReference type="GO" id="GO:0006281">
    <property type="term" value="P:DNA repair"/>
    <property type="evidence" value="ECO:0007669"/>
    <property type="project" value="InterPro"/>
</dbReference>
<keyword evidence="5 9" id="KW-0269">Exonuclease</keyword>
<evidence type="ECO:0000256" key="1">
    <source>
        <dbReference type="ARBA" id="ARBA00005915"/>
    </source>
</evidence>
<dbReference type="NCBIfam" id="TIGR00644">
    <property type="entry name" value="recJ"/>
    <property type="match status" value="1"/>
</dbReference>